<feature type="compositionally biased region" description="Low complexity" evidence="1">
    <location>
        <begin position="578"/>
        <end position="601"/>
    </location>
</feature>
<dbReference type="InterPro" id="IPR051718">
    <property type="entry name" value="ARF_GTPase-activating"/>
</dbReference>
<dbReference type="InterPro" id="IPR001164">
    <property type="entry name" value="ArfGAP_dom"/>
</dbReference>
<feature type="compositionally biased region" description="Polar residues" evidence="1">
    <location>
        <begin position="637"/>
        <end position="662"/>
    </location>
</feature>
<gene>
    <name evidence="3" type="ORF">UCRPC4_g00502</name>
</gene>
<dbReference type="GO" id="GO:0005096">
    <property type="term" value="F:GTPase activator activity"/>
    <property type="evidence" value="ECO:0007669"/>
    <property type="project" value="InterPro"/>
</dbReference>
<feature type="compositionally biased region" description="Low complexity" evidence="1">
    <location>
        <begin position="29"/>
        <end position="46"/>
    </location>
</feature>
<dbReference type="SUPFAM" id="SSF46934">
    <property type="entry name" value="UBA-like"/>
    <property type="match status" value="1"/>
</dbReference>
<reference evidence="3 4" key="1">
    <citation type="submission" date="2015-05" db="EMBL/GenBank/DDBJ databases">
        <title>Distinctive expansion of gene families associated with plant cell wall degradation and secondary metabolism in the genomes of grapevine trunk pathogens.</title>
        <authorList>
            <person name="Lawrence D.P."/>
            <person name="Travadon R."/>
            <person name="Rolshausen P.E."/>
            <person name="Baumgartner K."/>
        </authorList>
    </citation>
    <scope>NUCLEOTIDE SEQUENCE [LARGE SCALE GENOMIC DNA]</scope>
    <source>
        <strain evidence="3">UCRPC4</strain>
    </source>
</reference>
<dbReference type="InterPro" id="IPR037278">
    <property type="entry name" value="ARFGAP/RecO"/>
</dbReference>
<feature type="compositionally biased region" description="Basic and acidic residues" evidence="1">
    <location>
        <begin position="72"/>
        <end position="81"/>
    </location>
</feature>
<feature type="region of interest" description="Disordered" evidence="1">
    <location>
        <begin position="374"/>
        <end position="522"/>
    </location>
</feature>
<feature type="compositionally biased region" description="Low complexity" evidence="1">
    <location>
        <begin position="294"/>
        <end position="307"/>
    </location>
</feature>
<dbReference type="Gene3D" id="1.10.220.150">
    <property type="entry name" value="Arf GTPase activating protein"/>
    <property type="match status" value="1"/>
</dbReference>
<dbReference type="GO" id="GO:0005737">
    <property type="term" value="C:cytoplasm"/>
    <property type="evidence" value="ECO:0007669"/>
    <property type="project" value="TreeGrafter"/>
</dbReference>
<dbReference type="AlphaFoldDB" id="A0A0G2F2R6"/>
<feature type="compositionally biased region" description="Low complexity" evidence="1">
    <location>
        <begin position="613"/>
        <end position="629"/>
    </location>
</feature>
<dbReference type="Gene3D" id="1.10.8.10">
    <property type="entry name" value="DNA helicase RuvA subunit, C-terminal domain"/>
    <property type="match status" value="1"/>
</dbReference>
<feature type="compositionally biased region" description="Polar residues" evidence="1">
    <location>
        <begin position="12"/>
        <end position="28"/>
    </location>
</feature>
<evidence type="ECO:0000313" key="4">
    <source>
        <dbReference type="Proteomes" id="UP000053317"/>
    </source>
</evidence>
<dbReference type="PANTHER" id="PTHR45705">
    <property type="entry name" value="FI20236P1"/>
    <property type="match status" value="1"/>
</dbReference>
<feature type="compositionally biased region" description="Polar residues" evidence="1">
    <location>
        <begin position="380"/>
        <end position="409"/>
    </location>
</feature>
<comment type="caution">
    <text evidence="3">The sequence shown here is derived from an EMBL/GenBank/DDBJ whole genome shotgun (WGS) entry which is preliminary data.</text>
</comment>
<dbReference type="EMBL" id="LCWF01000011">
    <property type="protein sequence ID" value="KKY28571.1"/>
    <property type="molecule type" value="Genomic_DNA"/>
</dbReference>
<dbReference type="InterPro" id="IPR038508">
    <property type="entry name" value="ArfGAP_dom_sf"/>
</dbReference>
<evidence type="ECO:0000313" key="3">
    <source>
        <dbReference type="EMBL" id="KKY28571.1"/>
    </source>
</evidence>
<feature type="region of interest" description="Disordered" evidence="1">
    <location>
        <begin position="207"/>
        <end position="327"/>
    </location>
</feature>
<feature type="compositionally biased region" description="Low complexity" evidence="1">
    <location>
        <begin position="265"/>
        <end position="276"/>
    </location>
</feature>
<accession>A0A0G2F2R6</accession>
<feature type="domain" description="Arf-GAP" evidence="2">
    <location>
        <begin position="1"/>
        <end position="70"/>
    </location>
</feature>
<proteinExistence type="predicted"/>
<dbReference type="InterPro" id="IPR009060">
    <property type="entry name" value="UBA-like_sf"/>
</dbReference>
<feature type="compositionally biased region" description="Low complexity" evidence="1">
    <location>
        <begin position="410"/>
        <end position="441"/>
    </location>
</feature>
<feature type="region of interest" description="Disordered" evidence="1">
    <location>
        <begin position="64"/>
        <end position="110"/>
    </location>
</feature>
<feature type="compositionally biased region" description="Polar residues" evidence="1">
    <location>
        <begin position="448"/>
        <end position="464"/>
    </location>
</feature>
<dbReference type="PANTHER" id="PTHR45705:SF7">
    <property type="entry name" value="ACTIVATING PROTEIN FOR ARF, PUTATIVE (AFU_ORTHOLOGUE AFUA_4G09120)-RELATED"/>
    <property type="match status" value="1"/>
</dbReference>
<dbReference type="OrthoDB" id="10266696at2759"/>
<feature type="region of interest" description="Disordered" evidence="1">
    <location>
        <begin position="1"/>
        <end position="46"/>
    </location>
</feature>
<reference evidence="3 4" key="2">
    <citation type="submission" date="2015-05" db="EMBL/GenBank/DDBJ databases">
        <authorList>
            <person name="Morales-Cruz A."/>
            <person name="Amrine K.C."/>
            <person name="Cantu D."/>
        </authorList>
    </citation>
    <scope>NUCLEOTIDE SEQUENCE [LARGE SCALE GENOMIC DNA]</scope>
    <source>
        <strain evidence="3">UCRPC4</strain>
    </source>
</reference>
<sequence length="692" mass="76224">MGTHISKVKSLSMDSWTSAQVDQMKQNGNNLVNKKYNPKNVKPAPVLDIDDVDSVMEKFIRQKYQEMSLADGRPRPPERTASDYSRPPEVSRSPDTSSPPPALPPKKGKFFSFSLRSTSSAYPLSKHDKKRMAVEPTMDNAFRVSSPPPSLSSKQSRIFGANIGDDINFEAKLATLKDMGFPDDKRNSIMLKSLGGDLERTIESLVRLGEGSQPGSRNRSPRGSRVVTPTSSTFPDVVKGPTFTDVKSPTLKPPSFNPFDRPTAQQPQQQQHPSQQLGAHNPFGLLPDPQALEQSLNNLQISQQQSQPPQPLFPHSTGGYPSKPQPIQYDRLQQSMTPPVPSTHNPFFQSMPSAQASANPYALMMQPVHQHPIQAHNPFFTPNFTSQNVQSPQASEQFSQSGRGSFNPFQSQYGNTQNQQQLQQNSNSSSSQASNQQQQSNPFGLAINHTTTGPTPDFFSTNTSQYSQAHQPQGQQQNQQPQQMQQSFQQLQQTQHPVQPQVQQQPPPTNFQNPSFQSPDAFSPQLQNQFQQFQQPIAPQQTGRYDKTSILALYNYPQLAPPPLPTIMDEPSPSGEIPPQQQQSQTSQPQPQYTTQSSSSTAPFSNLSPKPRSVTAPLTTSSPSTTAGSRNPFLNAASPSKQPQSSFHSTFPPQTTSILAQHSSRESVDLAGLQNGRHSPDAFASLSSRIGR</sequence>
<organism evidence="3 4">
    <name type="scientific">Phaeomoniella chlamydospora</name>
    <name type="common">Phaeoacremonium chlamydosporum</name>
    <dbReference type="NCBI Taxonomy" id="158046"/>
    <lineage>
        <taxon>Eukaryota</taxon>
        <taxon>Fungi</taxon>
        <taxon>Dikarya</taxon>
        <taxon>Ascomycota</taxon>
        <taxon>Pezizomycotina</taxon>
        <taxon>Eurotiomycetes</taxon>
        <taxon>Chaetothyriomycetidae</taxon>
        <taxon>Phaeomoniellales</taxon>
        <taxon>Phaeomoniellaceae</taxon>
        <taxon>Phaeomoniella</taxon>
    </lineage>
</organism>
<evidence type="ECO:0000259" key="2">
    <source>
        <dbReference type="Pfam" id="PF01412"/>
    </source>
</evidence>
<name>A0A0G2F2R6_PHACM</name>
<protein>
    <submittedName>
        <fullName evidence="3">Putative gtpase activating protein for</fullName>
    </submittedName>
</protein>
<feature type="compositionally biased region" description="Low complexity" evidence="1">
    <location>
        <begin position="465"/>
        <end position="522"/>
    </location>
</feature>
<keyword evidence="4" id="KW-1185">Reference proteome</keyword>
<dbReference type="SUPFAM" id="SSF57863">
    <property type="entry name" value="ArfGap/RecO-like zinc finger"/>
    <property type="match status" value="1"/>
</dbReference>
<evidence type="ECO:0000256" key="1">
    <source>
        <dbReference type="SAM" id="MobiDB-lite"/>
    </source>
</evidence>
<feature type="region of interest" description="Disordered" evidence="1">
    <location>
        <begin position="561"/>
        <end position="692"/>
    </location>
</feature>
<dbReference type="Proteomes" id="UP000053317">
    <property type="component" value="Unassembled WGS sequence"/>
</dbReference>
<dbReference type="Pfam" id="PF01412">
    <property type="entry name" value="ArfGap"/>
    <property type="match status" value="1"/>
</dbReference>
<feature type="compositionally biased region" description="Low complexity" evidence="1">
    <location>
        <begin position="211"/>
        <end position="225"/>
    </location>
</feature>